<evidence type="ECO:0000259" key="1">
    <source>
        <dbReference type="Pfam" id="PF13843"/>
    </source>
</evidence>
<protein>
    <recommendedName>
        <fullName evidence="1">PiggyBac transposable element-derived protein domain-containing protein</fullName>
    </recommendedName>
</protein>
<accession>A0A4S3J4X3</accession>
<dbReference type="PANTHER" id="PTHR46599:SF3">
    <property type="entry name" value="PIGGYBAC TRANSPOSABLE ELEMENT-DERIVED PROTEIN 4"/>
    <property type="match status" value="1"/>
</dbReference>
<name>A0A4S3J4X3_9EURO</name>
<reference evidence="2 3" key="1">
    <citation type="submission" date="2019-03" db="EMBL/GenBank/DDBJ databases">
        <title>The genome sequence of a newly discovered highly antifungal drug resistant Aspergillus species, Aspergillus tanneri NIH 1004.</title>
        <authorList>
            <person name="Mounaud S."/>
            <person name="Singh I."/>
            <person name="Joardar V."/>
            <person name="Pakala S."/>
            <person name="Pakala S."/>
            <person name="Venepally P."/>
            <person name="Hoover J."/>
            <person name="Nierman W."/>
            <person name="Chung J."/>
            <person name="Losada L."/>
        </authorList>
    </citation>
    <scope>NUCLEOTIDE SEQUENCE [LARGE SCALE GENOMIC DNA]</scope>
    <source>
        <strain evidence="2 3">NIH1004</strain>
    </source>
</reference>
<keyword evidence="3" id="KW-1185">Reference proteome</keyword>
<dbReference type="Proteomes" id="UP000308092">
    <property type="component" value="Unassembled WGS sequence"/>
</dbReference>
<evidence type="ECO:0000313" key="3">
    <source>
        <dbReference type="Proteomes" id="UP000308092"/>
    </source>
</evidence>
<comment type="caution">
    <text evidence="2">The sequence shown here is derived from an EMBL/GenBank/DDBJ whole genome shotgun (WGS) entry which is preliminary data.</text>
</comment>
<evidence type="ECO:0000313" key="2">
    <source>
        <dbReference type="EMBL" id="THC87841.1"/>
    </source>
</evidence>
<dbReference type="STRING" id="1220188.A0A4S3J4X3"/>
<feature type="domain" description="PiggyBac transposable element-derived protein" evidence="1">
    <location>
        <begin position="1"/>
        <end position="109"/>
    </location>
</feature>
<sequence>MPNKPIKQGYKLYAIAASGYIYYFIWSSKKHGQVEITHKKGLTNTGSMVAQLVRRLEAIEPGLYTIYLDNYFTSIPLFKKLRDKGYGACGTTRPHLSGKKWPKMITELKDQASKLPWGTIYGEEVDGVLCIG</sequence>
<proteinExistence type="predicted"/>
<organism evidence="2 3">
    <name type="scientific">Aspergillus tanneri</name>
    <dbReference type="NCBI Taxonomy" id="1220188"/>
    <lineage>
        <taxon>Eukaryota</taxon>
        <taxon>Fungi</taxon>
        <taxon>Dikarya</taxon>
        <taxon>Ascomycota</taxon>
        <taxon>Pezizomycotina</taxon>
        <taxon>Eurotiomycetes</taxon>
        <taxon>Eurotiomycetidae</taxon>
        <taxon>Eurotiales</taxon>
        <taxon>Aspergillaceae</taxon>
        <taxon>Aspergillus</taxon>
        <taxon>Aspergillus subgen. Circumdati</taxon>
    </lineage>
</organism>
<dbReference type="PANTHER" id="PTHR46599">
    <property type="entry name" value="PIGGYBAC TRANSPOSABLE ELEMENT-DERIVED PROTEIN 4"/>
    <property type="match status" value="1"/>
</dbReference>
<gene>
    <name evidence="2" type="ORF">EYZ11_012712</name>
</gene>
<dbReference type="EMBL" id="SOSA01001022">
    <property type="protein sequence ID" value="THC87841.1"/>
    <property type="molecule type" value="Genomic_DNA"/>
</dbReference>
<dbReference type="Pfam" id="PF13843">
    <property type="entry name" value="DDE_Tnp_1_7"/>
    <property type="match status" value="1"/>
</dbReference>
<dbReference type="InterPro" id="IPR029526">
    <property type="entry name" value="PGBD"/>
</dbReference>
<dbReference type="VEuPathDB" id="FungiDB:EYZ11_012712"/>
<dbReference type="AlphaFoldDB" id="A0A4S3J4X3"/>